<accession>X1SZ90</accession>
<comment type="caution">
    <text evidence="1">The sequence shown here is derived from an EMBL/GenBank/DDBJ whole genome shotgun (WGS) entry which is preliminary data.</text>
</comment>
<protein>
    <submittedName>
        <fullName evidence="1">Uncharacterized protein</fullName>
    </submittedName>
</protein>
<sequence>VKHPKIEFSNWLQMRSGVWKTLLTITTISYKSISKFDINDFFELGAELSTKATVMKDAFEDNFLKLTLTDLNKRLMVSGFIGTCFKNLNFNPAGTRLKYLYFQGKNLLRLAKISGEFKKGLETRIAAEFNTPIHLTNHAIIGHLLFK</sequence>
<evidence type="ECO:0000313" key="1">
    <source>
        <dbReference type="EMBL" id="GAI73134.1"/>
    </source>
</evidence>
<name>X1SZ90_9ZZZZ</name>
<gene>
    <name evidence="1" type="ORF">S12H4_21943</name>
</gene>
<organism evidence="1">
    <name type="scientific">marine sediment metagenome</name>
    <dbReference type="NCBI Taxonomy" id="412755"/>
    <lineage>
        <taxon>unclassified sequences</taxon>
        <taxon>metagenomes</taxon>
        <taxon>ecological metagenomes</taxon>
    </lineage>
</organism>
<proteinExistence type="predicted"/>
<reference evidence="1" key="1">
    <citation type="journal article" date="2014" name="Front. Microbiol.">
        <title>High frequency of phylogenetically diverse reductive dehalogenase-homologous genes in deep subseafloor sedimentary metagenomes.</title>
        <authorList>
            <person name="Kawai M."/>
            <person name="Futagami T."/>
            <person name="Toyoda A."/>
            <person name="Takaki Y."/>
            <person name="Nishi S."/>
            <person name="Hori S."/>
            <person name="Arai W."/>
            <person name="Tsubouchi T."/>
            <person name="Morono Y."/>
            <person name="Uchiyama I."/>
            <person name="Ito T."/>
            <person name="Fujiyama A."/>
            <person name="Inagaki F."/>
            <person name="Takami H."/>
        </authorList>
    </citation>
    <scope>NUCLEOTIDE SEQUENCE</scope>
    <source>
        <strain evidence="1">Expedition CK06-06</strain>
    </source>
</reference>
<dbReference type="AlphaFoldDB" id="X1SZ90"/>
<dbReference type="EMBL" id="BARW01011362">
    <property type="protein sequence ID" value="GAI73134.1"/>
    <property type="molecule type" value="Genomic_DNA"/>
</dbReference>
<feature type="non-terminal residue" evidence="1">
    <location>
        <position position="1"/>
    </location>
</feature>